<dbReference type="RefSeq" id="WP_240253758.1">
    <property type="nucleotide sequence ID" value="NZ_JAKTTI010000006.1"/>
</dbReference>
<reference evidence="1" key="1">
    <citation type="submission" date="2022-02" db="EMBL/GenBank/DDBJ databases">
        <title>Fredinandcohnia quinoae sp. nov. isolated from Chenopodium quinoa seeds.</title>
        <authorList>
            <person name="Saati-Santamaria Z."/>
            <person name="Flores-Felix J.D."/>
            <person name="Igual J.M."/>
            <person name="Velazquez E."/>
            <person name="Garcia-Fraile P."/>
            <person name="Martinez-Molina E."/>
        </authorList>
    </citation>
    <scope>NUCLEOTIDE SEQUENCE</scope>
    <source>
        <strain evidence="1">SECRCQ15</strain>
    </source>
</reference>
<gene>
    <name evidence="1" type="ORF">MJG50_06290</name>
</gene>
<accession>A0AAW5DWB1</accession>
<evidence type="ECO:0000313" key="1">
    <source>
        <dbReference type="EMBL" id="MCH1624930.1"/>
    </source>
</evidence>
<organism evidence="1 2">
    <name type="scientific">Fredinandcohnia quinoae</name>
    <dbReference type="NCBI Taxonomy" id="2918902"/>
    <lineage>
        <taxon>Bacteria</taxon>
        <taxon>Bacillati</taxon>
        <taxon>Bacillota</taxon>
        <taxon>Bacilli</taxon>
        <taxon>Bacillales</taxon>
        <taxon>Bacillaceae</taxon>
        <taxon>Fredinandcohnia</taxon>
    </lineage>
</organism>
<name>A0AAW5DWB1_9BACI</name>
<sequence length="59" mass="7159">MLSVLTRITLLVAGIYALYRYRYRIFNRVFGNAMIRKLFITTSMKVPYIRNRMIHQAFR</sequence>
<protein>
    <submittedName>
        <fullName evidence="1">Uncharacterized protein</fullName>
    </submittedName>
</protein>
<keyword evidence="2" id="KW-1185">Reference proteome</keyword>
<evidence type="ECO:0000313" key="2">
    <source>
        <dbReference type="Proteomes" id="UP001431131"/>
    </source>
</evidence>
<dbReference type="Proteomes" id="UP001431131">
    <property type="component" value="Unassembled WGS sequence"/>
</dbReference>
<proteinExistence type="predicted"/>
<comment type="caution">
    <text evidence="1">The sequence shown here is derived from an EMBL/GenBank/DDBJ whole genome shotgun (WGS) entry which is preliminary data.</text>
</comment>
<dbReference type="EMBL" id="JAKTTI010000006">
    <property type="protein sequence ID" value="MCH1624930.1"/>
    <property type="molecule type" value="Genomic_DNA"/>
</dbReference>
<dbReference type="AlphaFoldDB" id="A0AAW5DWB1"/>